<reference evidence="4 5" key="1">
    <citation type="submission" date="2018-08" db="EMBL/GenBank/DDBJ databases">
        <title>Recombination of ecologically and evolutionarily significant loci maintains genetic cohesion in the Pseudomonas syringae species complex.</title>
        <authorList>
            <person name="Dillon M."/>
            <person name="Thakur S."/>
            <person name="Almeida R.N.D."/>
            <person name="Weir B.S."/>
            <person name="Guttman D.S."/>
        </authorList>
    </citation>
    <scope>NUCLEOTIDE SEQUENCE [LARGE SCALE GENOMIC DNA]</scope>
    <source>
        <strain evidence="4 5">ICMP 535</strain>
    </source>
</reference>
<evidence type="ECO:0000256" key="1">
    <source>
        <dbReference type="ARBA" id="ARBA00023002"/>
    </source>
</evidence>
<dbReference type="AlphaFoldDB" id="A0A3M4L3L6"/>
<evidence type="ECO:0000313" key="4">
    <source>
        <dbReference type="EMBL" id="RMQ35631.1"/>
    </source>
</evidence>
<dbReference type="GO" id="GO:0005737">
    <property type="term" value="C:cytoplasm"/>
    <property type="evidence" value="ECO:0007669"/>
    <property type="project" value="TreeGrafter"/>
</dbReference>
<dbReference type="EMBL" id="RBRD01000181">
    <property type="protein sequence ID" value="RMQ35631.1"/>
    <property type="molecule type" value="Genomic_DNA"/>
</dbReference>
<dbReference type="Gene3D" id="3.50.50.60">
    <property type="entry name" value="FAD/NAD(P)-binding domain"/>
    <property type="match status" value="1"/>
</dbReference>
<proteinExistence type="predicted"/>
<dbReference type="Pfam" id="PF01266">
    <property type="entry name" value="DAO"/>
    <property type="match status" value="1"/>
</dbReference>
<keyword evidence="1" id="KW-0560">Oxidoreductase</keyword>
<organism evidence="4 5">
    <name type="scientific">Pseudomonas amygdali pv. mori</name>
    <dbReference type="NCBI Taxonomy" id="34065"/>
    <lineage>
        <taxon>Bacteria</taxon>
        <taxon>Pseudomonadati</taxon>
        <taxon>Pseudomonadota</taxon>
        <taxon>Gammaproteobacteria</taxon>
        <taxon>Pseudomonadales</taxon>
        <taxon>Pseudomonadaceae</taxon>
        <taxon>Pseudomonas</taxon>
        <taxon>Pseudomonas amygdali</taxon>
    </lineage>
</organism>
<feature type="domain" description="FAD dependent oxidoreductase" evidence="3">
    <location>
        <begin position="76"/>
        <end position="430"/>
    </location>
</feature>
<dbReference type="PANTHER" id="PTHR13847:SF281">
    <property type="entry name" value="FAD DEPENDENT OXIDOREDUCTASE DOMAIN-CONTAINING PROTEIN"/>
    <property type="match status" value="1"/>
</dbReference>
<dbReference type="PANTHER" id="PTHR13847">
    <property type="entry name" value="SARCOSINE DEHYDROGENASE-RELATED"/>
    <property type="match status" value="1"/>
</dbReference>
<dbReference type="Proteomes" id="UP000279553">
    <property type="component" value="Unassembled WGS sequence"/>
</dbReference>
<sequence length="473" mass="51002">MNSQPTASTNTTRSRTLAGWPGWSASKPDNSRNTGIFSRCSSMSDKGNRMRSESYWLDTAPDFTGAQDGAVEGQADVVVVGGGFTGLAAARALALKGASVVVLEAGRVIGEASGRNGGQCNTGVAQDYASLSATLGADQAREYYKAYESAVQSVVTVIEQENIACDIKRNGKLKLAAKPGHYEGLARTCELIRREVDADVELLSAEDVRGEIDSNEFHGGLLQRNGVQMHVGRFGLGLADAAVRHGAKVYQGATVKDWKANLGGFVVNTSKGSIQAGQVLLATGACQHGGLGWYRRRIVPVGSFVIVTEVLPQALIDQLFPNQRAYVTSRLIGNYFRLTPDNRLLFGGRARFAMSNSSSDAKSGKVLQAAMAQMFPQLAHVKVDYCWGGLVDMTSDRLPRAGEHNGVFYSMGYSGHGVQMSVHMGRVMAEVMEGKALANPWKDLNWPAIPGHFGKPWFLPLVGAYYRYQDSRH</sequence>
<dbReference type="PRINTS" id="PR00420">
    <property type="entry name" value="RNGMNOXGNASE"/>
</dbReference>
<protein>
    <submittedName>
        <fullName evidence="4">Glycine/D-amino acid oxidase</fullName>
    </submittedName>
</protein>
<evidence type="ECO:0000256" key="2">
    <source>
        <dbReference type="SAM" id="MobiDB-lite"/>
    </source>
</evidence>
<dbReference type="SUPFAM" id="SSF51971">
    <property type="entry name" value="Nucleotide-binding domain"/>
    <property type="match status" value="1"/>
</dbReference>
<dbReference type="GO" id="GO:0016491">
    <property type="term" value="F:oxidoreductase activity"/>
    <property type="evidence" value="ECO:0007669"/>
    <property type="project" value="UniProtKB-KW"/>
</dbReference>
<dbReference type="InterPro" id="IPR036188">
    <property type="entry name" value="FAD/NAD-bd_sf"/>
</dbReference>
<feature type="compositionally biased region" description="Polar residues" evidence="2">
    <location>
        <begin position="27"/>
        <end position="45"/>
    </location>
</feature>
<evidence type="ECO:0000259" key="3">
    <source>
        <dbReference type="Pfam" id="PF01266"/>
    </source>
</evidence>
<accession>A0A3M4L3L6</accession>
<dbReference type="InterPro" id="IPR006076">
    <property type="entry name" value="FAD-dep_OxRdtase"/>
</dbReference>
<evidence type="ECO:0000313" key="5">
    <source>
        <dbReference type="Proteomes" id="UP000279553"/>
    </source>
</evidence>
<gene>
    <name evidence="4" type="ORF">ALQ05_04992</name>
</gene>
<feature type="region of interest" description="Disordered" evidence="2">
    <location>
        <begin position="1"/>
        <end position="45"/>
    </location>
</feature>
<feature type="compositionally biased region" description="Polar residues" evidence="2">
    <location>
        <begin position="1"/>
        <end position="15"/>
    </location>
</feature>
<comment type="caution">
    <text evidence="4">The sequence shown here is derived from an EMBL/GenBank/DDBJ whole genome shotgun (WGS) entry which is preliminary data.</text>
</comment>
<name>A0A3M4L3L6_PSEA0</name>
<dbReference type="Gene3D" id="3.30.9.10">
    <property type="entry name" value="D-Amino Acid Oxidase, subunit A, domain 2"/>
    <property type="match status" value="1"/>
</dbReference>